<name>A0ACB7H1Y1_MANES</name>
<dbReference type="EMBL" id="CM004396">
    <property type="protein sequence ID" value="KAG8646392.1"/>
    <property type="molecule type" value="Genomic_DNA"/>
</dbReference>
<reference evidence="2" key="1">
    <citation type="journal article" date="2016" name="Nat. Biotechnol.">
        <title>Sequencing wild and cultivated cassava and related species reveals extensive interspecific hybridization and genetic diversity.</title>
        <authorList>
            <person name="Bredeson J.V."/>
            <person name="Lyons J.B."/>
            <person name="Prochnik S.E."/>
            <person name="Wu G.A."/>
            <person name="Ha C.M."/>
            <person name="Edsinger-Gonzales E."/>
            <person name="Grimwood J."/>
            <person name="Schmutz J."/>
            <person name="Rabbi I.Y."/>
            <person name="Egesi C."/>
            <person name="Nauluvula P."/>
            <person name="Lebot V."/>
            <person name="Ndunguru J."/>
            <person name="Mkamilo G."/>
            <person name="Bart R.S."/>
            <person name="Setter T.L."/>
            <person name="Gleadow R.M."/>
            <person name="Kulakow P."/>
            <person name="Ferguson M.E."/>
            <person name="Rounsley S."/>
            <person name="Rokhsar D.S."/>
        </authorList>
    </citation>
    <scope>NUCLEOTIDE SEQUENCE [LARGE SCALE GENOMIC DNA]</scope>
    <source>
        <strain evidence="2">cv. AM560-2</strain>
    </source>
</reference>
<gene>
    <name evidence="1" type="ORF">MANES_10G153750v8</name>
</gene>
<organism evidence="1 2">
    <name type="scientific">Manihot esculenta</name>
    <name type="common">Cassava</name>
    <name type="synonym">Jatropha manihot</name>
    <dbReference type="NCBI Taxonomy" id="3983"/>
    <lineage>
        <taxon>Eukaryota</taxon>
        <taxon>Viridiplantae</taxon>
        <taxon>Streptophyta</taxon>
        <taxon>Embryophyta</taxon>
        <taxon>Tracheophyta</taxon>
        <taxon>Spermatophyta</taxon>
        <taxon>Magnoliopsida</taxon>
        <taxon>eudicotyledons</taxon>
        <taxon>Gunneridae</taxon>
        <taxon>Pentapetalae</taxon>
        <taxon>rosids</taxon>
        <taxon>fabids</taxon>
        <taxon>Malpighiales</taxon>
        <taxon>Euphorbiaceae</taxon>
        <taxon>Crotonoideae</taxon>
        <taxon>Manihoteae</taxon>
        <taxon>Manihot</taxon>
    </lineage>
</organism>
<proteinExistence type="predicted"/>
<dbReference type="Proteomes" id="UP000091857">
    <property type="component" value="Chromosome 10"/>
</dbReference>
<accession>A0ACB7H1Y1</accession>
<sequence length="296" mass="34279">MVNGFMEGIFPRRRGVRQEDPMFWGLVKEKILQILNFKEGSLPVTRLRVPLVSTVVKKDHCRRLFERITARVTSSYRHLSCAGRLQLINSILRSLHVCCCCTFLLSIPKATAKDIDKRPKNKGSLGIKVVMSWNKAAIGKQVWDLVVVKSYLWASWTAKNKLRNLTSDADVPKTAKAKDWYGEGQWRLLDPLNSATEEAWEEQEDEIIWNFTTTGKYIIASAWKYFIRDGEKVTWWKLIWGSKVVPRHTFVAWLAAKARLIKWMIVYDAVCELCKCQDESIKHLFFSCSYIKGIEE</sequence>
<evidence type="ECO:0000313" key="1">
    <source>
        <dbReference type="EMBL" id="KAG8646392.1"/>
    </source>
</evidence>
<evidence type="ECO:0000313" key="2">
    <source>
        <dbReference type="Proteomes" id="UP000091857"/>
    </source>
</evidence>
<keyword evidence="2" id="KW-1185">Reference proteome</keyword>
<comment type="caution">
    <text evidence="1">The sequence shown here is derived from an EMBL/GenBank/DDBJ whole genome shotgun (WGS) entry which is preliminary data.</text>
</comment>
<protein>
    <submittedName>
        <fullName evidence="1">Uncharacterized protein</fullName>
    </submittedName>
</protein>